<protein>
    <submittedName>
        <fullName evidence="2">Uncharacterized protein</fullName>
    </submittedName>
</protein>
<proteinExistence type="predicted"/>
<feature type="compositionally biased region" description="Polar residues" evidence="1">
    <location>
        <begin position="65"/>
        <end position="75"/>
    </location>
</feature>
<dbReference type="Gene3D" id="6.20.20.10">
    <property type="match status" value="1"/>
</dbReference>
<evidence type="ECO:0000313" key="2">
    <source>
        <dbReference type="EMBL" id="KKM62915.1"/>
    </source>
</evidence>
<feature type="region of interest" description="Disordered" evidence="1">
    <location>
        <begin position="51"/>
        <end position="75"/>
    </location>
</feature>
<reference evidence="2" key="1">
    <citation type="journal article" date="2015" name="Nature">
        <title>Complex archaea that bridge the gap between prokaryotes and eukaryotes.</title>
        <authorList>
            <person name="Spang A."/>
            <person name="Saw J.H."/>
            <person name="Jorgensen S.L."/>
            <person name="Zaremba-Niedzwiedzka K."/>
            <person name="Martijn J."/>
            <person name="Lind A.E."/>
            <person name="van Eijk R."/>
            <person name="Schleper C."/>
            <person name="Guy L."/>
            <person name="Ettema T.J."/>
        </authorList>
    </citation>
    <scope>NUCLEOTIDE SEQUENCE</scope>
</reference>
<accession>A0A0F9LFG8</accession>
<dbReference type="InterPro" id="IPR036410">
    <property type="entry name" value="HSP_DnaJ_Cys-rich_dom_sf"/>
</dbReference>
<sequence>MAVNKCPVCAGKGKMHWTFYPDAPEPTTAAETSWVTCRSCYGSGVIRDEQASQKDGSPFRIDYLENTSGPTGIIP</sequence>
<dbReference type="SUPFAM" id="SSF57938">
    <property type="entry name" value="DnaJ/Hsp40 cysteine-rich domain"/>
    <property type="match status" value="1"/>
</dbReference>
<evidence type="ECO:0000256" key="1">
    <source>
        <dbReference type="SAM" id="MobiDB-lite"/>
    </source>
</evidence>
<dbReference type="AlphaFoldDB" id="A0A0F9LFG8"/>
<name>A0A0F9LFG8_9ZZZZ</name>
<comment type="caution">
    <text evidence="2">The sequence shown here is derived from an EMBL/GenBank/DDBJ whole genome shotgun (WGS) entry which is preliminary data.</text>
</comment>
<dbReference type="EMBL" id="LAZR01011203">
    <property type="protein sequence ID" value="KKM62915.1"/>
    <property type="molecule type" value="Genomic_DNA"/>
</dbReference>
<gene>
    <name evidence="2" type="ORF">LCGC14_1516880</name>
</gene>
<organism evidence="2">
    <name type="scientific">marine sediment metagenome</name>
    <dbReference type="NCBI Taxonomy" id="412755"/>
    <lineage>
        <taxon>unclassified sequences</taxon>
        <taxon>metagenomes</taxon>
        <taxon>ecological metagenomes</taxon>
    </lineage>
</organism>